<comment type="subcellular location">
    <subcellularLocation>
        <location evidence="1">Cell membrane</location>
        <topology evidence="1">Multi-pass membrane protein</topology>
    </subcellularLocation>
</comment>
<keyword evidence="10" id="KW-1185">Reference proteome</keyword>
<evidence type="ECO:0000256" key="6">
    <source>
        <dbReference type="ARBA" id="ARBA00022989"/>
    </source>
</evidence>
<keyword evidence="6 8" id="KW-1133">Transmembrane helix</keyword>
<feature type="transmembrane region" description="Helical" evidence="8">
    <location>
        <begin position="267"/>
        <end position="287"/>
    </location>
</feature>
<dbReference type="EMBL" id="CP117523">
    <property type="protein sequence ID" value="WWD82562.1"/>
    <property type="molecule type" value="Genomic_DNA"/>
</dbReference>
<dbReference type="InterPro" id="IPR000060">
    <property type="entry name" value="BCCT_transptr"/>
</dbReference>
<dbReference type="NCBIfam" id="TIGR00842">
    <property type="entry name" value="bcct"/>
    <property type="match status" value="1"/>
</dbReference>
<organism evidence="9 10">
    <name type="scientific">Terrisporobacter glycolicus ATCC 14880 = DSM 1288</name>
    <dbReference type="NCBI Taxonomy" id="1121315"/>
    <lineage>
        <taxon>Bacteria</taxon>
        <taxon>Bacillati</taxon>
        <taxon>Bacillota</taxon>
        <taxon>Clostridia</taxon>
        <taxon>Peptostreptococcales</taxon>
        <taxon>Peptostreptococcaceae</taxon>
        <taxon>Terrisporobacter</taxon>
    </lineage>
</organism>
<dbReference type="PANTHER" id="PTHR30047:SF7">
    <property type="entry name" value="HIGH-AFFINITY CHOLINE TRANSPORT PROTEIN"/>
    <property type="match status" value="1"/>
</dbReference>
<protein>
    <submittedName>
        <fullName evidence="9">Glycine betaine transporter OpuD</fullName>
    </submittedName>
</protein>
<feature type="transmembrane region" description="Helical" evidence="8">
    <location>
        <begin position="322"/>
        <end position="339"/>
    </location>
</feature>
<feature type="transmembrane region" description="Helical" evidence="8">
    <location>
        <begin position="95"/>
        <end position="116"/>
    </location>
</feature>
<comment type="similarity">
    <text evidence="2">Belongs to the BCCT transporter (TC 2.A.15) family.</text>
</comment>
<keyword evidence="3" id="KW-0813">Transport</keyword>
<feature type="transmembrane region" description="Helical" evidence="8">
    <location>
        <begin position="144"/>
        <end position="165"/>
    </location>
</feature>
<feature type="transmembrane region" description="Helical" evidence="8">
    <location>
        <begin position="233"/>
        <end position="255"/>
    </location>
</feature>
<proteinExistence type="inferred from homology"/>
<feature type="transmembrane region" description="Helical" evidence="8">
    <location>
        <begin position="351"/>
        <end position="373"/>
    </location>
</feature>
<evidence type="ECO:0000313" key="9">
    <source>
        <dbReference type="EMBL" id="WWD82562.1"/>
    </source>
</evidence>
<evidence type="ECO:0000256" key="5">
    <source>
        <dbReference type="ARBA" id="ARBA00022692"/>
    </source>
</evidence>
<sequence length="516" mass="57746">MVKKNNSKIQKKKEKNFVLIFSMIMTIFIIFIGIVFPKNFNLTIKTLFNKFISQFSPIYLILMLMITIFCIFIAFSKYGNIKLGKDDDKPEFSNVVWFAMLFGAGMGIGLVFFGAYEPLCHFANPVGVMHGSKEAVRFSIQQSFIHWGVQPWAAYCLIGLCLGYFQFRKEEPGLISSTLNPVLDNRKFKKNAGIVVDILTVFTTVIGVAASLGLGTMQIGSGIAFIFGIENTVILKILIVAVVAIIYISSAISGINNGMKKLSNINLILATILLVGCFLVGPVYDIIKEFFIGIGNYVKDFIPQSLGIGFSNNKEWLNNWRVFYWAFWISWTPFVGIFIARISKGRTIREFVLGVTVLPAIISLAWFTIFGVMGMDLGLDFAKDAIMITETSLFKVLSHYTFGTVFSIIAIILLFTFFITSANSSIYVLAMFTSKGNLNPDNKKKVLWGILQALFAITLILSGGLDTLQKLAIIVSFPFAIIMLLMMYSILKSLKKDLFYKEEAKKLNNTNDNINT</sequence>
<keyword evidence="4" id="KW-1003">Cell membrane</keyword>
<dbReference type="Pfam" id="PF02028">
    <property type="entry name" value="BCCT"/>
    <property type="match status" value="1"/>
</dbReference>
<gene>
    <name evidence="9" type="primary">opuD_2</name>
    <name evidence="9" type="ORF">TEGL_09540</name>
</gene>
<evidence type="ECO:0000256" key="8">
    <source>
        <dbReference type="SAM" id="Phobius"/>
    </source>
</evidence>
<feature type="transmembrane region" description="Helical" evidence="8">
    <location>
        <begin position="471"/>
        <end position="491"/>
    </location>
</feature>
<dbReference type="RefSeq" id="WP_018590350.1">
    <property type="nucleotide sequence ID" value="NZ_CP117523.1"/>
</dbReference>
<dbReference type="Proteomes" id="UP001348492">
    <property type="component" value="Chromosome"/>
</dbReference>
<evidence type="ECO:0000256" key="1">
    <source>
        <dbReference type="ARBA" id="ARBA00004651"/>
    </source>
</evidence>
<evidence type="ECO:0000256" key="3">
    <source>
        <dbReference type="ARBA" id="ARBA00022448"/>
    </source>
</evidence>
<keyword evidence="7 8" id="KW-0472">Membrane</keyword>
<evidence type="ECO:0000256" key="7">
    <source>
        <dbReference type="ARBA" id="ARBA00023136"/>
    </source>
</evidence>
<accession>A0ABZ2ERP2</accession>
<dbReference type="PANTHER" id="PTHR30047">
    <property type="entry name" value="HIGH-AFFINITY CHOLINE TRANSPORT PROTEIN-RELATED"/>
    <property type="match status" value="1"/>
</dbReference>
<feature type="transmembrane region" description="Helical" evidence="8">
    <location>
        <begin position="16"/>
        <end position="36"/>
    </location>
</feature>
<evidence type="ECO:0000313" key="10">
    <source>
        <dbReference type="Proteomes" id="UP001348492"/>
    </source>
</evidence>
<keyword evidence="5 8" id="KW-0812">Transmembrane</keyword>
<feature type="transmembrane region" description="Helical" evidence="8">
    <location>
        <begin position="56"/>
        <end position="75"/>
    </location>
</feature>
<feature type="transmembrane region" description="Helical" evidence="8">
    <location>
        <begin position="446"/>
        <end position="465"/>
    </location>
</feature>
<evidence type="ECO:0000256" key="4">
    <source>
        <dbReference type="ARBA" id="ARBA00022475"/>
    </source>
</evidence>
<evidence type="ECO:0000256" key="2">
    <source>
        <dbReference type="ARBA" id="ARBA00005658"/>
    </source>
</evidence>
<name>A0ABZ2ERP2_9FIRM</name>
<feature type="transmembrane region" description="Helical" evidence="8">
    <location>
        <begin position="194"/>
        <end position="227"/>
    </location>
</feature>
<feature type="transmembrane region" description="Helical" evidence="8">
    <location>
        <begin position="405"/>
        <end position="434"/>
    </location>
</feature>
<reference evidence="9 10" key="1">
    <citation type="journal article" date="2023" name="PLoS ONE">
        <title>Genome-based metabolic and phylogenomic analysis of three Terrisporobacter species.</title>
        <authorList>
            <person name="Boer T."/>
            <person name="Bengelsdorf F.R."/>
            <person name="Bomeke M."/>
            <person name="Daniel R."/>
            <person name="Poehlein A."/>
        </authorList>
    </citation>
    <scope>NUCLEOTIDE SEQUENCE [LARGE SCALE GENOMIC DNA]</scope>
    <source>
        <strain evidence="9 10">DSM 1288</strain>
    </source>
</reference>